<sequence length="271" mass="30269">MIKLVAIDLDGTLLDPNRQITEEVRKTIAKAKAAGVKIVITTGRPLPGVVEILKTLGLTEQGDYVITYNGALVQRATGEEFIKETLTSEDWLDLDAAARKIGLPIHAITREGIYTPNRDLGKYTVQEAQMVQMPLYFRQPEEIAALEIAKVMMVDEPQALNDGIAYLPFEFFERYNMVKSTPYYLEFMNKKASKGSAVKHLAEKLFLDLDEVMAIGDEENDRSMLEVAGNPVVMENGKAELKKIAKYVTKSNAESGVAYAINEWVLKDYEA</sequence>
<dbReference type="InterPro" id="IPR023214">
    <property type="entry name" value="HAD_sf"/>
</dbReference>
<dbReference type="CDD" id="cd07516">
    <property type="entry name" value="HAD_Pase"/>
    <property type="match status" value="1"/>
</dbReference>
<dbReference type="EMBL" id="CP070872">
    <property type="protein sequence ID" value="QSE75906.1"/>
    <property type="molecule type" value="Genomic_DNA"/>
</dbReference>
<keyword evidence="1" id="KW-0378">Hydrolase</keyword>
<dbReference type="Pfam" id="PF08282">
    <property type="entry name" value="Hydrolase_3"/>
    <property type="match status" value="1"/>
</dbReference>
<dbReference type="GO" id="GO:0000287">
    <property type="term" value="F:magnesium ion binding"/>
    <property type="evidence" value="ECO:0007669"/>
    <property type="project" value="TreeGrafter"/>
</dbReference>
<dbReference type="PANTHER" id="PTHR10000:SF8">
    <property type="entry name" value="HAD SUPERFAMILY HYDROLASE-LIKE, TYPE 3"/>
    <property type="match status" value="1"/>
</dbReference>
<protein>
    <submittedName>
        <fullName evidence="1">Sugar-phosphatase</fullName>
        <ecNumber evidence="1">3.1.3.23</ecNumber>
    </submittedName>
</protein>
<proteinExistence type="predicted"/>
<dbReference type="NCBIfam" id="TIGR01484">
    <property type="entry name" value="HAD-SF-IIB"/>
    <property type="match status" value="1"/>
</dbReference>
<gene>
    <name evidence="1" type="primary">yidA</name>
    <name evidence="1" type="ORF">JW886_05330</name>
</gene>
<accession>A0AA45KGK1</accession>
<dbReference type="InterPro" id="IPR006379">
    <property type="entry name" value="HAD-SF_hydro_IIB"/>
</dbReference>
<dbReference type="SFLD" id="SFLDG01144">
    <property type="entry name" value="C2.B.4:_PGP_Like"/>
    <property type="match status" value="1"/>
</dbReference>
<dbReference type="Proteomes" id="UP000663608">
    <property type="component" value="Chromosome"/>
</dbReference>
<evidence type="ECO:0000313" key="1">
    <source>
        <dbReference type="EMBL" id="QSE75906.1"/>
    </source>
</evidence>
<dbReference type="GO" id="GO:0050308">
    <property type="term" value="F:sugar-phosphatase activity"/>
    <property type="evidence" value="ECO:0007669"/>
    <property type="project" value="UniProtKB-EC"/>
</dbReference>
<dbReference type="GO" id="GO:0005829">
    <property type="term" value="C:cytosol"/>
    <property type="evidence" value="ECO:0007669"/>
    <property type="project" value="TreeGrafter"/>
</dbReference>
<dbReference type="SFLD" id="SFLDG01140">
    <property type="entry name" value="C2.B:_Phosphomannomutase_and_P"/>
    <property type="match status" value="1"/>
</dbReference>
<dbReference type="SUPFAM" id="SSF56784">
    <property type="entry name" value="HAD-like"/>
    <property type="match status" value="1"/>
</dbReference>
<dbReference type="SFLD" id="SFLDS00003">
    <property type="entry name" value="Haloacid_Dehalogenase"/>
    <property type="match status" value="1"/>
</dbReference>
<dbReference type="Gene3D" id="3.30.1240.10">
    <property type="match status" value="1"/>
</dbReference>
<dbReference type="NCBIfam" id="TIGR00099">
    <property type="entry name" value="Cof-subfamily"/>
    <property type="match status" value="1"/>
</dbReference>
<dbReference type="InterPro" id="IPR000150">
    <property type="entry name" value="Cof"/>
</dbReference>
<dbReference type="EC" id="3.1.3.23" evidence="1"/>
<dbReference type="KEGG" id="lti:JW886_05330"/>
<dbReference type="InterPro" id="IPR036412">
    <property type="entry name" value="HAD-like_sf"/>
</dbReference>
<organism evidence="1 2">
    <name type="scientific">Lactococcus taiwanensis</name>
    <dbReference type="NCBI Taxonomy" id="1151742"/>
    <lineage>
        <taxon>Bacteria</taxon>
        <taxon>Bacillati</taxon>
        <taxon>Bacillota</taxon>
        <taxon>Bacilli</taxon>
        <taxon>Lactobacillales</taxon>
        <taxon>Streptococcaceae</taxon>
        <taxon>Lactococcus</taxon>
    </lineage>
</organism>
<dbReference type="RefSeq" id="WP_075524640.1">
    <property type="nucleotide sequence ID" value="NZ_BNDT01000001.1"/>
</dbReference>
<dbReference type="Gene3D" id="3.40.50.1000">
    <property type="entry name" value="HAD superfamily/HAD-like"/>
    <property type="match status" value="1"/>
</dbReference>
<evidence type="ECO:0000313" key="2">
    <source>
        <dbReference type="Proteomes" id="UP000663608"/>
    </source>
</evidence>
<name>A0AA45KGK1_9LACT</name>
<keyword evidence="2" id="KW-1185">Reference proteome</keyword>
<dbReference type="PANTHER" id="PTHR10000">
    <property type="entry name" value="PHOSPHOSERINE PHOSPHATASE"/>
    <property type="match status" value="1"/>
</dbReference>
<dbReference type="AlphaFoldDB" id="A0AA45KGK1"/>
<dbReference type="NCBIfam" id="NF007806">
    <property type="entry name" value="PRK10513.1"/>
    <property type="match status" value="1"/>
</dbReference>
<reference evidence="1 2" key="1">
    <citation type="submission" date="2021-02" db="EMBL/GenBank/DDBJ databases">
        <title>Complete genome sequence of Lactococcus lactis strain K_LL004.</title>
        <authorList>
            <person name="Kim H.B."/>
        </authorList>
    </citation>
    <scope>NUCLEOTIDE SEQUENCE [LARGE SCALE GENOMIC DNA]</scope>
    <source>
        <strain evidence="1 2">K_LL004</strain>
    </source>
</reference>